<dbReference type="SUPFAM" id="SSF53822">
    <property type="entry name" value="Periplasmic binding protein-like I"/>
    <property type="match status" value="1"/>
</dbReference>
<comment type="caution">
    <text evidence="5">The sequence shown here is derived from an EMBL/GenBank/DDBJ whole genome shotgun (WGS) entry which is preliminary data.</text>
</comment>
<dbReference type="PANTHER" id="PTHR30036:SF7">
    <property type="entry name" value="ABC TRANSPORTER PERIPLASMIC-BINDING PROTEIN YPHF"/>
    <property type="match status" value="1"/>
</dbReference>
<feature type="region of interest" description="Disordered" evidence="3">
    <location>
        <begin position="1"/>
        <end position="25"/>
    </location>
</feature>
<dbReference type="PANTHER" id="PTHR30036">
    <property type="entry name" value="D-XYLOSE-BINDING PERIPLASMIC PROTEIN"/>
    <property type="match status" value="1"/>
</dbReference>
<evidence type="ECO:0000313" key="5">
    <source>
        <dbReference type="EMBL" id="MCW6513219.1"/>
    </source>
</evidence>
<dbReference type="InterPro" id="IPR028082">
    <property type="entry name" value="Peripla_BP_I"/>
</dbReference>
<accession>A0AA42CMZ3</accession>
<proteinExistence type="inferred from homology"/>
<organism evidence="5 6">
    <name type="scientific">Lichenifustis flavocetrariae</name>
    <dbReference type="NCBI Taxonomy" id="2949735"/>
    <lineage>
        <taxon>Bacteria</taxon>
        <taxon>Pseudomonadati</taxon>
        <taxon>Pseudomonadota</taxon>
        <taxon>Alphaproteobacteria</taxon>
        <taxon>Hyphomicrobiales</taxon>
        <taxon>Lichenihabitantaceae</taxon>
        <taxon>Lichenifustis</taxon>
    </lineage>
</organism>
<dbReference type="InterPro" id="IPR025997">
    <property type="entry name" value="SBP_2_dom"/>
</dbReference>
<reference evidence="5" key="1">
    <citation type="submission" date="2022-05" db="EMBL/GenBank/DDBJ databases">
        <authorList>
            <person name="Pankratov T."/>
        </authorList>
    </citation>
    <scope>NUCLEOTIDE SEQUENCE</scope>
    <source>
        <strain evidence="5">BP6-180914</strain>
    </source>
</reference>
<dbReference type="InterPro" id="IPR050555">
    <property type="entry name" value="Bact_Solute-Bind_Prot2"/>
</dbReference>
<dbReference type="Gene3D" id="3.40.50.2300">
    <property type="match status" value="2"/>
</dbReference>
<dbReference type="CDD" id="cd01536">
    <property type="entry name" value="PBP1_ABC_sugar_binding-like"/>
    <property type="match status" value="1"/>
</dbReference>
<sequence length="297" mass="30456">PAPTPFRSFSRPSAPDQPPNGLGNYKITVKAGPSRSNVEFFLEEIGNAAANGYKVVAVNTGGVSKQLINAVNQAQADGVKTVSFDGSPPESPAVVSVINYDNFGAAGVSGKQFMALLPKGGQIGVIRCLAGLPDTDAFINGFTAAIKDSNLKVVNEGDAKCDPAKSRTIAENMLSAHPDIIGIYDSVDVSAQGSLQAVKAAGSSAVIGSIGGQEYALKAIAANDPNWKFTVPYPFEVIGQTAVDVAVKVALGDKVDHDVLIPPQPMVTAANAGQVLSAVHAAATKAKEAGGQTELSK</sequence>
<dbReference type="GO" id="GO:0030288">
    <property type="term" value="C:outer membrane-bounded periplasmic space"/>
    <property type="evidence" value="ECO:0007669"/>
    <property type="project" value="TreeGrafter"/>
</dbReference>
<evidence type="ECO:0000256" key="2">
    <source>
        <dbReference type="ARBA" id="ARBA00007639"/>
    </source>
</evidence>
<comment type="subcellular location">
    <subcellularLocation>
        <location evidence="1">Periplasm</location>
    </subcellularLocation>
</comment>
<dbReference type="RefSeq" id="WP_282589590.1">
    <property type="nucleotide sequence ID" value="NZ_JAMOIM010000117.1"/>
</dbReference>
<dbReference type="AlphaFoldDB" id="A0AA42CMZ3"/>
<keyword evidence="6" id="KW-1185">Reference proteome</keyword>
<evidence type="ECO:0000313" key="6">
    <source>
        <dbReference type="Proteomes" id="UP001165667"/>
    </source>
</evidence>
<dbReference type="GO" id="GO:0030246">
    <property type="term" value="F:carbohydrate binding"/>
    <property type="evidence" value="ECO:0007669"/>
    <property type="project" value="TreeGrafter"/>
</dbReference>
<evidence type="ECO:0000256" key="3">
    <source>
        <dbReference type="SAM" id="MobiDB-lite"/>
    </source>
</evidence>
<comment type="similarity">
    <text evidence="2">Belongs to the bacterial solute-binding protein 2 family.</text>
</comment>
<name>A0AA42CMZ3_9HYPH</name>
<dbReference type="EMBL" id="JAMOIM010000117">
    <property type="protein sequence ID" value="MCW6513219.1"/>
    <property type="molecule type" value="Genomic_DNA"/>
</dbReference>
<gene>
    <name evidence="5" type="ORF">M8523_35890</name>
</gene>
<evidence type="ECO:0000259" key="4">
    <source>
        <dbReference type="Pfam" id="PF13407"/>
    </source>
</evidence>
<dbReference type="Proteomes" id="UP001165667">
    <property type="component" value="Unassembled WGS sequence"/>
</dbReference>
<protein>
    <submittedName>
        <fullName evidence="5">Sugar ABC transporter substrate-binding protein</fullName>
    </submittedName>
</protein>
<feature type="non-terminal residue" evidence="5">
    <location>
        <position position="1"/>
    </location>
</feature>
<dbReference type="Pfam" id="PF13407">
    <property type="entry name" value="Peripla_BP_4"/>
    <property type="match status" value="1"/>
</dbReference>
<evidence type="ECO:0000256" key="1">
    <source>
        <dbReference type="ARBA" id="ARBA00004418"/>
    </source>
</evidence>
<feature type="domain" description="Periplasmic binding protein" evidence="4">
    <location>
        <begin position="24"/>
        <end position="253"/>
    </location>
</feature>